<feature type="transmembrane region" description="Helical" evidence="6">
    <location>
        <begin position="249"/>
        <end position="269"/>
    </location>
</feature>
<feature type="transmembrane region" description="Helical" evidence="6">
    <location>
        <begin position="335"/>
        <end position="355"/>
    </location>
</feature>
<dbReference type="EMBL" id="FMCV01000006">
    <property type="protein sequence ID" value="SCF01313.1"/>
    <property type="molecule type" value="Genomic_DNA"/>
</dbReference>
<feature type="transmembrane region" description="Helical" evidence="6">
    <location>
        <begin position="199"/>
        <end position="217"/>
    </location>
</feature>
<feature type="transmembrane region" description="Helical" evidence="6">
    <location>
        <begin position="142"/>
        <end position="161"/>
    </location>
</feature>
<sequence>MTVMQDNRRSPAIGTVRGAAGPAGPETPARPTGGLVSAVLRATAVVLLLNFDQFTRTVGRGFLIAAVVLAVPLLFHEILRPASRARTVVFWVLVAFGVLALPGILHPPETDYGRQKFVLLLTLTMFATLAAAVLRGRRDVEMFAAVFVVSGVVLAIATLTGDPQNGRADGFGSNPIWLARALGGALVALTWLYLQKRVAAWWAMGLALFLGLALFATGSRGPLVATVVALFVLVLAGFRLKIRRGRREWVGLSLMSALVLAVITMPSLLPPRVYALLVDPSEEMFGTARAEMREVSVPMIAEHPGGVGYGNWSDHSGMLVHNYPHNLWLELPAEAGWLVGGAFILATLIVAGRLWRATRRDPVAGFVLAVLAFNVVAVSTSGDVNAGRPLFVALALGVLVMTGATLRTGVPARAEVPARNAGRRPVGRRGVAG</sequence>
<dbReference type="InterPro" id="IPR007016">
    <property type="entry name" value="O-antigen_ligase-rel_domated"/>
</dbReference>
<accession>A0A1C4WYP5</accession>
<feature type="transmembrane region" description="Helical" evidence="6">
    <location>
        <begin position="57"/>
        <end position="75"/>
    </location>
</feature>
<dbReference type="GO" id="GO:0016874">
    <property type="term" value="F:ligase activity"/>
    <property type="evidence" value="ECO:0007669"/>
    <property type="project" value="UniProtKB-KW"/>
</dbReference>
<feature type="transmembrane region" description="Helical" evidence="6">
    <location>
        <begin position="87"/>
        <end position="105"/>
    </location>
</feature>
<feature type="region of interest" description="Disordered" evidence="5">
    <location>
        <begin position="1"/>
        <end position="30"/>
    </location>
</feature>
<keyword evidence="2 6" id="KW-0812">Transmembrane</keyword>
<feature type="transmembrane region" description="Helical" evidence="6">
    <location>
        <begin position="362"/>
        <end position="380"/>
    </location>
</feature>
<keyword evidence="3 6" id="KW-1133">Transmembrane helix</keyword>
<feature type="transmembrane region" description="Helical" evidence="6">
    <location>
        <begin position="223"/>
        <end position="242"/>
    </location>
</feature>
<evidence type="ECO:0000259" key="7">
    <source>
        <dbReference type="Pfam" id="PF04932"/>
    </source>
</evidence>
<keyword evidence="9" id="KW-1185">Reference proteome</keyword>
<evidence type="ECO:0000313" key="8">
    <source>
        <dbReference type="EMBL" id="SCF01313.1"/>
    </source>
</evidence>
<feature type="transmembrane region" description="Helical" evidence="6">
    <location>
        <begin position="386"/>
        <end position="406"/>
    </location>
</feature>
<feature type="transmembrane region" description="Helical" evidence="6">
    <location>
        <begin position="117"/>
        <end position="135"/>
    </location>
</feature>
<evidence type="ECO:0000256" key="5">
    <source>
        <dbReference type="SAM" id="MobiDB-lite"/>
    </source>
</evidence>
<reference evidence="9" key="1">
    <citation type="submission" date="2016-06" db="EMBL/GenBank/DDBJ databases">
        <authorList>
            <person name="Varghese N."/>
        </authorList>
    </citation>
    <scope>NUCLEOTIDE SEQUENCE [LARGE SCALE GENOMIC DNA]</scope>
    <source>
        <strain evidence="9">DSM 45555</strain>
    </source>
</reference>
<dbReference type="PANTHER" id="PTHR37422">
    <property type="entry name" value="TEICHURONIC ACID BIOSYNTHESIS PROTEIN TUAE"/>
    <property type="match status" value="1"/>
</dbReference>
<gene>
    <name evidence="8" type="ORF">GA0070215_10621</name>
</gene>
<dbReference type="InterPro" id="IPR051533">
    <property type="entry name" value="WaaL-like"/>
</dbReference>
<feature type="compositionally biased region" description="Low complexity" evidence="5">
    <location>
        <begin position="17"/>
        <end position="30"/>
    </location>
</feature>
<dbReference type="AlphaFoldDB" id="A0A1C4WYP5"/>
<keyword evidence="8" id="KW-0436">Ligase</keyword>
<dbReference type="PANTHER" id="PTHR37422:SF13">
    <property type="entry name" value="LIPOPOLYSACCHARIDE BIOSYNTHESIS PROTEIN PA4999-RELATED"/>
    <property type="match status" value="1"/>
</dbReference>
<feature type="domain" description="O-antigen ligase-related" evidence="7">
    <location>
        <begin position="206"/>
        <end position="343"/>
    </location>
</feature>
<name>A0A1C4WYP5_9ACTN</name>
<dbReference type="Pfam" id="PF04932">
    <property type="entry name" value="Wzy_C"/>
    <property type="match status" value="1"/>
</dbReference>
<keyword evidence="4 6" id="KW-0472">Membrane</keyword>
<proteinExistence type="predicted"/>
<evidence type="ECO:0000256" key="1">
    <source>
        <dbReference type="ARBA" id="ARBA00004141"/>
    </source>
</evidence>
<evidence type="ECO:0000256" key="6">
    <source>
        <dbReference type="SAM" id="Phobius"/>
    </source>
</evidence>
<comment type="subcellular location">
    <subcellularLocation>
        <location evidence="1">Membrane</location>
        <topology evidence="1">Multi-pass membrane protein</topology>
    </subcellularLocation>
</comment>
<protein>
    <submittedName>
        <fullName evidence="8">O-antigen ligase</fullName>
    </submittedName>
</protein>
<evidence type="ECO:0000256" key="4">
    <source>
        <dbReference type="ARBA" id="ARBA00023136"/>
    </source>
</evidence>
<evidence type="ECO:0000313" key="9">
    <source>
        <dbReference type="Proteomes" id="UP000198551"/>
    </source>
</evidence>
<dbReference type="Proteomes" id="UP000198551">
    <property type="component" value="Unassembled WGS sequence"/>
</dbReference>
<evidence type="ECO:0000256" key="2">
    <source>
        <dbReference type="ARBA" id="ARBA00022692"/>
    </source>
</evidence>
<dbReference type="GO" id="GO:0016020">
    <property type="term" value="C:membrane"/>
    <property type="evidence" value="ECO:0007669"/>
    <property type="project" value="UniProtKB-SubCell"/>
</dbReference>
<organism evidence="8 9">
    <name type="scientific">Micromonospora marina</name>
    <dbReference type="NCBI Taxonomy" id="307120"/>
    <lineage>
        <taxon>Bacteria</taxon>
        <taxon>Bacillati</taxon>
        <taxon>Actinomycetota</taxon>
        <taxon>Actinomycetes</taxon>
        <taxon>Micromonosporales</taxon>
        <taxon>Micromonosporaceae</taxon>
        <taxon>Micromonospora</taxon>
    </lineage>
</organism>
<evidence type="ECO:0000256" key="3">
    <source>
        <dbReference type="ARBA" id="ARBA00022989"/>
    </source>
</evidence>
<feature type="transmembrane region" description="Helical" evidence="6">
    <location>
        <begin position="176"/>
        <end position="194"/>
    </location>
</feature>